<proteinExistence type="predicted"/>
<protein>
    <submittedName>
        <fullName evidence="1">Uncharacterized protein</fullName>
    </submittedName>
</protein>
<keyword evidence="2" id="KW-1185">Reference proteome</keyword>
<gene>
    <name evidence="1" type="ORF">E9232_003970</name>
</gene>
<reference evidence="1 2" key="1">
    <citation type="submission" date="2023-07" db="EMBL/GenBank/DDBJ databases">
        <title>Sorghum-associated microbial communities from plants grown in Nebraska, USA.</title>
        <authorList>
            <person name="Schachtman D."/>
        </authorList>
    </citation>
    <scope>NUCLEOTIDE SEQUENCE [LARGE SCALE GENOMIC DNA]</scope>
    <source>
        <strain evidence="1 2">584</strain>
    </source>
</reference>
<evidence type="ECO:0000313" key="1">
    <source>
        <dbReference type="EMBL" id="MDR6291436.1"/>
    </source>
</evidence>
<accession>A0ABU1JS44</accession>
<organism evidence="1 2">
    <name type="scientific">Inquilinus ginsengisoli</name>
    <dbReference type="NCBI Taxonomy" id="363840"/>
    <lineage>
        <taxon>Bacteria</taxon>
        <taxon>Pseudomonadati</taxon>
        <taxon>Pseudomonadota</taxon>
        <taxon>Alphaproteobacteria</taxon>
        <taxon>Rhodospirillales</taxon>
        <taxon>Rhodospirillaceae</taxon>
        <taxon>Inquilinus</taxon>
    </lineage>
</organism>
<evidence type="ECO:0000313" key="2">
    <source>
        <dbReference type="Proteomes" id="UP001262410"/>
    </source>
</evidence>
<dbReference type="EMBL" id="JAVDPW010000007">
    <property type="protein sequence ID" value="MDR6291436.1"/>
    <property type="molecule type" value="Genomic_DNA"/>
</dbReference>
<name>A0ABU1JS44_9PROT</name>
<comment type="caution">
    <text evidence="1">The sequence shown here is derived from an EMBL/GenBank/DDBJ whole genome shotgun (WGS) entry which is preliminary data.</text>
</comment>
<dbReference type="Proteomes" id="UP001262410">
    <property type="component" value="Unassembled WGS sequence"/>
</dbReference>
<sequence length="66" mass="6871">MTAAMAMAARPMVRALDRPGQVGTVTVALPEYSSEVGVPQGTDGARHAAADREGGACCIHRLDYGR</sequence>
<dbReference type="RefSeq" id="WP_309796645.1">
    <property type="nucleotide sequence ID" value="NZ_JAVDPW010000007.1"/>
</dbReference>